<accession>A0A1P8W8X1</accession>
<dbReference type="Proteomes" id="UP000187735">
    <property type="component" value="Chromosome"/>
</dbReference>
<name>A0A1P8W8X1_9PLAN</name>
<evidence type="ECO:0000313" key="2">
    <source>
        <dbReference type="Proteomes" id="UP000187735"/>
    </source>
</evidence>
<proteinExistence type="predicted"/>
<reference evidence="1 2" key="1">
    <citation type="journal article" date="2016" name="Front. Microbiol.">
        <title>Fuerstia marisgermanicae gen. nov., sp. nov., an Unusual Member of the Phylum Planctomycetes from the German Wadden Sea.</title>
        <authorList>
            <person name="Kohn T."/>
            <person name="Heuer A."/>
            <person name="Jogler M."/>
            <person name="Vollmers J."/>
            <person name="Boedeker C."/>
            <person name="Bunk B."/>
            <person name="Rast P."/>
            <person name="Borchert D."/>
            <person name="Glockner I."/>
            <person name="Freese H.M."/>
            <person name="Klenk H.P."/>
            <person name="Overmann J."/>
            <person name="Kaster A.K."/>
            <person name="Rohde M."/>
            <person name="Wiegand S."/>
            <person name="Jogler C."/>
        </authorList>
    </citation>
    <scope>NUCLEOTIDE SEQUENCE [LARGE SCALE GENOMIC DNA]</scope>
    <source>
        <strain evidence="1 2">NH11</strain>
    </source>
</reference>
<organism evidence="1 2">
    <name type="scientific">Fuerstiella marisgermanici</name>
    <dbReference type="NCBI Taxonomy" id="1891926"/>
    <lineage>
        <taxon>Bacteria</taxon>
        <taxon>Pseudomonadati</taxon>
        <taxon>Planctomycetota</taxon>
        <taxon>Planctomycetia</taxon>
        <taxon>Planctomycetales</taxon>
        <taxon>Planctomycetaceae</taxon>
        <taxon>Fuerstiella</taxon>
    </lineage>
</organism>
<dbReference type="KEGG" id="fmr:Fuma_00095"/>
<dbReference type="EMBL" id="CP017641">
    <property type="protein sequence ID" value="APZ90516.1"/>
    <property type="molecule type" value="Genomic_DNA"/>
</dbReference>
<gene>
    <name evidence="1" type="ORF">Fuma_00095</name>
</gene>
<sequence length="73" mass="8245">MSSDQDAAFSERVHQGHVANFLRKVGSAENQEVLQRLHEIIDFAFEKQMIDEAGRDDLYAAIHARQSAMQASQ</sequence>
<evidence type="ECO:0000313" key="1">
    <source>
        <dbReference type="EMBL" id="APZ90516.1"/>
    </source>
</evidence>
<protein>
    <submittedName>
        <fullName evidence="1">Uncharacterized protein</fullName>
    </submittedName>
</protein>
<keyword evidence="2" id="KW-1185">Reference proteome</keyword>
<dbReference type="AlphaFoldDB" id="A0A1P8W8X1"/>
<dbReference type="RefSeq" id="WP_077022391.1">
    <property type="nucleotide sequence ID" value="NZ_CP017641.1"/>
</dbReference>